<evidence type="ECO:0000313" key="2">
    <source>
        <dbReference type="EnsemblPlants" id="AES59786"/>
    </source>
</evidence>
<reference evidence="2" key="3">
    <citation type="submission" date="2015-04" db="UniProtKB">
        <authorList>
            <consortium name="EnsemblPlants"/>
        </authorList>
    </citation>
    <scope>IDENTIFICATION</scope>
    <source>
        <strain evidence="2">cv. Jemalong A17</strain>
    </source>
</reference>
<sequence>MAQNDKILCFRICLSLIMKFYSLPFVVSFSHTLREGKKCADWLAKFGAANTESLKMWTSPPQLDIILLEDTSRLGMVKFAVTHIEKIKASPTFVEAIKLDPSFKSLGRNYH</sequence>
<reference evidence="1 3" key="2">
    <citation type="journal article" date="2014" name="BMC Genomics">
        <title>An improved genome release (version Mt4.0) for the model legume Medicago truncatula.</title>
        <authorList>
            <person name="Tang H."/>
            <person name="Krishnakumar V."/>
            <person name="Bidwell S."/>
            <person name="Rosen B."/>
            <person name="Chan A."/>
            <person name="Zhou S."/>
            <person name="Gentzbittel L."/>
            <person name="Childs K.L."/>
            <person name="Yandell M."/>
            <person name="Gundlach H."/>
            <person name="Mayer K.F."/>
            <person name="Schwartz D.C."/>
            <person name="Town C.D."/>
        </authorList>
    </citation>
    <scope>GENOME REANNOTATION</scope>
    <source>
        <strain evidence="2 3">cv. Jemalong A17</strain>
    </source>
</reference>
<dbReference type="HOGENOM" id="CLU_2162123_0_0_1"/>
<dbReference type="Proteomes" id="UP000002051">
    <property type="component" value="Unassembled WGS sequence"/>
</dbReference>
<name>G7I7T4_MEDTR</name>
<keyword evidence="3" id="KW-1185">Reference proteome</keyword>
<evidence type="ECO:0000313" key="3">
    <source>
        <dbReference type="Proteomes" id="UP000002051"/>
    </source>
</evidence>
<reference evidence="1 3" key="1">
    <citation type="journal article" date="2011" name="Nature">
        <title>The Medicago genome provides insight into the evolution of rhizobial symbioses.</title>
        <authorList>
            <person name="Young N.D."/>
            <person name="Debelle F."/>
            <person name="Oldroyd G.E."/>
            <person name="Geurts R."/>
            <person name="Cannon S.B."/>
            <person name="Udvardi M.K."/>
            <person name="Benedito V.A."/>
            <person name="Mayer K.F."/>
            <person name="Gouzy J."/>
            <person name="Schoof H."/>
            <person name="Van de Peer Y."/>
            <person name="Proost S."/>
            <person name="Cook D.R."/>
            <person name="Meyers B.C."/>
            <person name="Spannagl M."/>
            <person name="Cheung F."/>
            <person name="De Mita S."/>
            <person name="Krishnakumar V."/>
            <person name="Gundlach H."/>
            <person name="Zhou S."/>
            <person name="Mudge J."/>
            <person name="Bharti A.K."/>
            <person name="Murray J.D."/>
            <person name="Naoumkina M.A."/>
            <person name="Rosen B."/>
            <person name="Silverstein K.A."/>
            <person name="Tang H."/>
            <person name="Rombauts S."/>
            <person name="Zhao P.X."/>
            <person name="Zhou P."/>
            <person name="Barbe V."/>
            <person name="Bardou P."/>
            <person name="Bechner M."/>
            <person name="Bellec A."/>
            <person name="Berger A."/>
            <person name="Berges H."/>
            <person name="Bidwell S."/>
            <person name="Bisseling T."/>
            <person name="Choisne N."/>
            <person name="Couloux A."/>
            <person name="Denny R."/>
            <person name="Deshpande S."/>
            <person name="Dai X."/>
            <person name="Doyle J.J."/>
            <person name="Dudez A.M."/>
            <person name="Farmer A.D."/>
            <person name="Fouteau S."/>
            <person name="Franken C."/>
            <person name="Gibelin C."/>
            <person name="Gish J."/>
            <person name="Goldstein S."/>
            <person name="Gonzalez A.J."/>
            <person name="Green P.J."/>
            <person name="Hallab A."/>
            <person name="Hartog M."/>
            <person name="Hua A."/>
            <person name="Humphray S.J."/>
            <person name="Jeong D.H."/>
            <person name="Jing Y."/>
            <person name="Jocker A."/>
            <person name="Kenton S.M."/>
            <person name="Kim D.J."/>
            <person name="Klee K."/>
            <person name="Lai H."/>
            <person name="Lang C."/>
            <person name="Lin S."/>
            <person name="Macmil S.L."/>
            <person name="Magdelenat G."/>
            <person name="Matthews L."/>
            <person name="McCorrison J."/>
            <person name="Monaghan E.L."/>
            <person name="Mun J.H."/>
            <person name="Najar F.Z."/>
            <person name="Nicholson C."/>
            <person name="Noirot C."/>
            <person name="O'Bleness M."/>
            <person name="Paule C.R."/>
            <person name="Poulain J."/>
            <person name="Prion F."/>
            <person name="Qin B."/>
            <person name="Qu C."/>
            <person name="Retzel E.F."/>
            <person name="Riddle C."/>
            <person name="Sallet E."/>
            <person name="Samain S."/>
            <person name="Samson N."/>
            <person name="Sanders I."/>
            <person name="Saurat O."/>
            <person name="Scarpelli C."/>
            <person name="Schiex T."/>
            <person name="Segurens B."/>
            <person name="Severin A.J."/>
            <person name="Sherrier D.J."/>
            <person name="Shi R."/>
            <person name="Sims S."/>
            <person name="Singer S.R."/>
            <person name="Sinharoy S."/>
            <person name="Sterck L."/>
            <person name="Viollet A."/>
            <person name="Wang B.B."/>
            <person name="Wang K."/>
            <person name="Wang M."/>
            <person name="Wang X."/>
            <person name="Warfsmann J."/>
            <person name="Weissenbach J."/>
            <person name="White D.D."/>
            <person name="White J.D."/>
            <person name="Wiley G.B."/>
            <person name="Wincker P."/>
            <person name="Xing Y."/>
            <person name="Yang L."/>
            <person name="Yao Z."/>
            <person name="Ying F."/>
            <person name="Zhai J."/>
            <person name="Zhou L."/>
            <person name="Zuber A."/>
            <person name="Denarie J."/>
            <person name="Dixon R.A."/>
            <person name="May G.D."/>
            <person name="Schwartz D.C."/>
            <person name="Rogers J."/>
            <person name="Quetier F."/>
            <person name="Town C.D."/>
            <person name="Roe B.A."/>
        </authorList>
    </citation>
    <scope>NUCLEOTIDE SEQUENCE [LARGE SCALE GENOMIC DNA]</scope>
    <source>
        <strain evidence="1">A17</strain>
        <strain evidence="2 3">cv. Jemalong A17</strain>
    </source>
</reference>
<accession>G7I7T4</accession>
<dbReference type="PANTHER" id="PTHR34023">
    <property type="entry name" value="RNASE H DOMAIN-CONTAINING PROTEIN"/>
    <property type="match status" value="1"/>
</dbReference>
<evidence type="ECO:0000313" key="1">
    <source>
        <dbReference type="EMBL" id="AES59786.1"/>
    </source>
</evidence>
<dbReference type="PaxDb" id="3880-AES59786"/>
<proteinExistence type="predicted"/>
<gene>
    <name evidence="1" type="ordered locus">MTR_1g025790</name>
</gene>
<keyword evidence="1" id="KW-0472">Membrane</keyword>
<dbReference type="PANTHER" id="PTHR34023:SF5">
    <property type="entry name" value="RNASE H TYPE-1 DOMAIN-CONTAINING PROTEIN"/>
    <property type="match status" value="1"/>
</dbReference>
<dbReference type="AlphaFoldDB" id="G7I7T4"/>
<keyword evidence="1" id="KW-0812">Transmembrane</keyword>
<dbReference type="EnsemblPlants" id="AES59786">
    <property type="protein sequence ID" value="AES59786"/>
    <property type="gene ID" value="MTR_1g025790"/>
</dbReference>
<protein>
    <submittedName>
        <fullName evidence="1">Transmembrane protein, putative</fullName>
    </submittedName>
</protein>
<organism evidence="1 3">
    <name type="scientific">Medicago truncatula</name>
    <name type="common">Barrel medic</name>
    <name type="synonym">Medicago tribuloides</name>
    <dbReference type="NCBI Taxonomy" id="3880"/>
    <lineage>
        <taxon>Eukaryota</taxon>
        <taxon>Viridiplantae</taxon>
        <taxon>Streptophyta</taxon>
        <taxon>Embryophyta</taxon>
        <taxon>Tracheophyta</taxon>
        <taxon>Spermatophyta</taxon>
        <taxon>Magnoliopsida</taxon>
        <taxon>eudicotyledons</taxon>
        <taxon>Gunneridae</taxon>
        <taxon>Pentapetalae</taxon>
        <taxon>rosids</taxon>
        <taxon>fabids</taxon>
        <taxon>Fabales</taxon>
        <taxon>Fabaceae</taxon>
        <taxon>Papilionoideae</taxon>
        <taxon>50 kb inversion clade</taxon>
        <taxon>NPAAA clade</taxon>
        <taxon>Hologalegina</taxon>
        <taxon>IRL clade</taxon>
        <taxon>Trifolieae</taxon>
        <taxon>Medicago</taxon>
    </lineage>
</organism>
<dbReference type="EMBL" id="CM001217">
    <property type="protein sequence ID" value="AES59786.1"/>
    <property type="molecule type" value="Genomic_DNA"/>
</dbReference>